<keyword evidence="3" id="KW-1185">Reference proteome</keyword>
<feature type="region of interest" description="Disordered" evidence="1">
    <location>
        <begin position="266"/>
        <end position="305"/>
    </location>
</feature>
<organism evidence="2 3">
    <name type="scientific">Dactylonectria macrodidyma</name>
    <dbReference type="NCBI Taxonomy" id="307937"/>
    <lineage>
        <taxon>Eukaryota</taxon>
        <taxon>Fungi</taxon>
        <taxon>Dikarya</taxon>
        <taxon>Ascomycota</taxon>
        <taxon>Pezizomycotina</taxon>
        <taxon>Sordariomycetes</taxon>
        <taxon>Hypocreomycetidae</taxon>
        <taxon>Hypocreales</taxon>
        <taxon>Nectriaceae</taxon>
        <taxon>Dactylonectria</taxon>
    </lineage>
</organism>
<dbReference type="PANTHER" id="PTHR36142:SF5">
    <property type="entry name" value="METALLO-BETA-LACTAMASE DOMAIN-CONTAINING PROTEIN"/>
    <property type="match status" value="1"/>
</dbReference>
<dbReference type="InterPro" id="IPR036866">
    <property type="entry name" value="RibonucZ/Hydroxyglut_hydro"/>
</dbReference>
<evidence type="ECO:0000313" key="3">
    <source>
        <dbReference type="Proteomes" id="UP000738349"/>
    </source>
</evidence>
<dbReference type="Proteomes" id="UP000738349">
    <property type="component" value="Unassembled WGS sequence"/>
</dbReference>
<dbReference type="AlphaFoldDB" id="A0A9P9FP27"/>
<sequence>MALTVKQLNGDASFLLTLEPIGTGLEQAPFRILLDPWIPGPESMRSHDAYSTKYCTAHEKALRITSLRQLPEPDLVIISRDRSDHCNKDTLKQLSRANSKIVVLAEPAAAKLIRSWKLFDKEKVLTLQKWEDPRVIGRETTTRVSVPPQHHGGDPGEVTVSFITQKKDRWRVHAAVGITYRPPPSRPMSFYRPILTPPVTPKTSGFRRGSKLSSPPPLSPIILHFRHRSDTSTVYPFPMPPTTLQAKRASYEMTLPPFPFPLTPLVPASPSHAPPPSPPESPPPLRRMRSNRSTRSNASVSPHTRDRSISIIFSPHGITYQSLEPYATTHLVAEAALPLTALLHCFDAVAGPWWLPGSINSGLPDGQKIATALGAKAWVSAHDAGRNTRQGWAGRMAGRMARTRRYRQSEVQQELSNAARDGDKKAPLTEILSLAAGEDVALTSEGIWDPDAATKKARRASMIY</sequence>
<proteinExistence type="predicted"/>
<reference evidence="2" key="1">
    <citation type="journal article" date="2021" name="Nat. Commun.">
        <title>Genetic determinants of endophytism in the Arabidopsis root mycobiome.</title>
        <authorList>
            <person name="Mesny F."/>
            <person name="Miyauchi S."/>
            <person name="Thiergart T."/>
            <person name="Pickel B."/>
            <person name="Atanasova L."/>
            <person name="Karlsson M."/>
            <person name="Huettel B."/>
            <person name="Barry K.W."/>
            <person name="Haridas S."/>
            <person name="Chen C."/>
            <person name="Bauer D."/>
            <person name="Andreopoulos W."/>
            <person name="Pangilinan J."/>
            <person name="LaButti K."/>
            <person name="Riley R."/>
            <person name="Lipzen A."/>
            <person name="Clum A."/>
            <person name="Drula E."/>
            <person name="Henrissat B."/>
            <person name="Kohler A."/>
            <person name="Grigoriev I.V."/>
            <person name="Martin F.M."/>
            <person name="Hacquard S."/>
        </authorList>
    </citation>
    <scope>NUCLEOTIDE SEQUENCE</scope>
    <source>
        <strain evidence="2">MPI-CAGE-AT-0147</strain>
    </source>
</reference>
<evidence type="ECO:0000313" key="2">
    <source>
        <dbReference type="EMBL" id="KAH7170860.1"/>
    </source>
</evidence>
<dbReference type="OrthoDB" id="332863at2759"/>
<dbReference type="PANTHER" id="PTHR36142">
    <property type="entry name" value="METALLO-HYDROLASE/OXIDOREDUCTASE SUPERFAMILY PROTEIN"/>
    <property type="match status" value="1"/>
</dbReference>
<gene>
    <name evidence="2" type="ORF">EDB81DRAFT_876879</name>
</gene>
<dbReference type="Pfam" id="PF13483">
    <property type="entry name" value="Lactamase_B_3"/>
    <property type="match status" value="1"/>
</dbReference>
<accession>A0A9P9FP27</accession>
<name>A0A9P9FP27_9HYPO</name>
<dbReference type="EMBL" id="JAGMUV010000002">
    <property type="protein sequence ID" value="KAH7170860.1"/>
    <property type="molecule type" value="Genomic_DNA"/>
</dbReference>
<protein>
    <submittedName>
        <fullName evidence="2">Uncharacterized protein</fullName>
    </submittedName>
</protein>
<feature type="compositionally biased region" description="Pro residues" evidence="1">
    <location>
        <begin position="272"/>
        <end position="285"/>
    </location>
</feature>
<dbReference type="Gene3D" id="3.60.15.10">
    <property type="entry name" value="Ribonuclease Z/Hydroxyacylglutathione hydrolase-like"/>
    <property type="match status" value="1"/>
</dbReference>
<evidence type="ECO:0000256" key="1">
    <source>
        <dbReference type="SAM" id="MobiDB-lite"/>
    </source>
</evidence>
<comment type="caution">
    <text evidence="2">The sequence shown here is derived from an EMBL/GenBank/DDBJ whole genome shotgun (WGS) entry which is preliminary data.</text>
</comment>